<sequence>MGLDGKFVGEDGVALIEEYGADAFPFTRERREELKSMDDAKRRGGRLEELLGCGGSICLISGHDRKASVCDDKRKERRFELVGKTIGLYFGAHWCPPCLSFTSQLTQAYNELQNSFEVVFVSTDRDFEEFDLHITTMPWLAIPYKEHKTRQDLCRIFDIKKIPSLVLIGPNGNIISTNGRGLIALYGARVFPFTQSRVEEIEADLRREGEGLPRNLKDPKHEHVLKLDMAKAYVCNSCGKHGRFWAFSCDVCDYDLHPTCLGKPFSG</sequence>
<evidence type="ECO:0000256" key="7">
    <source>
        <dbReference type="ARBA" id="ARBA00047804"/>
    </source>
</evidence>
<evidence type="ECO:0000256" key="3">
    <source>
        <dbReference type="ARBA" id="ARBA00023002"/>
    </source>
</evidence>
<accession>A0A7J0GXL8</accession>
<dbReference type="PANTHER" id="PTHR13871">
    <property type="entry name" value="THIOREDOXIN"/>
    <property type="match status" value="1"/>
</dbReference>
<dbReference type="InterPro" id="IPR046349">
    <property type="entry name" value="C1-like_sf"/>
</dbReference>
<evidence type="ECO:0000256" key="2">
    <source>
        <dbReference type="ARBA" id="ARBA00022737"/>
    </source>
</evidence>
<dbReference type="OrthoDB" id="409136at2759"/>
<dbReference type="SUPFAM" id="SSF57889">
    <property type="entry name" value="Cysteine-rich domain"/>
    <property type="match status" value="1"/>
</dbReference>
<dbReference type="PROSITE" id="PS51352">
    <property type="entry name" value="THIOREDOXIN_2"/>
    <property type="match status" value="1"/>
</dbReference>
<dbReference type="GO" id="GO:0016301">
    <property type="term" value="F:kinase activity"/>
    <property type="evidence" value="ECO:0007669"/>
    <property type="project" value="UniProtKB-KW"/>
</dbReference>
<feature type="domain" description="Thioredoxin" evidence="8">
    <location>
        <begin position="17"/>
        <end position="203"/>
    </location>
</feature>
<dbReference type="Gene3D" id="3.40.30.10">
    <property type="entry name" value="Glutaredoxin"/>
    <property type="match status" value="1"/>
</dbReference>
<evidence type="ECO:0000256" key="5">
    <source>
        <dbReference type="ARBA" id="ARBA00025782"/>
    </source>
</evidence>
<evidence type="ECO:0000256" key="6">
    <source>
        <dbReference type="ARBA" id="ARBA00047388"/>
    </source>
</evidence>
<dbReference type="InterPro" id="IPR004146">
    <property type="entry name" value="DC1"/>
</dbReference>
<comment type="catalytic activity">
    <reaction evidence="7">
        <text>[protein]-dithiol + NADP(+) = [protein]-disulfide + NADPH + H(+)</text>
        <dbReference type="Rhea" id="RHEA:18753"/>
        <dbReference type="Rhea" id="RHEA-COMP:10593"/>
        <dbReference type="Rhea" id="RHEA-COMP:10594"/>
        <dbReference type="ChEBI" id="CHEBI:15378"/>
        <dbReference type="ChEBI" id="CHEBI:29950"/>
        <dbReference type="ChEBI" id="CHEBI:50058"/>
        <dbReference type="ChEBI" id="CHEBI:57783"/>
        <dbReference type="ChEBI" id="CHEBI:58349"/>
        <dbReference type="EC" id="1.8.1.8"/>
    </reaction>
</comment>
<dbReference type="AlphaFoldDB" id="A0A7J0GXL8"/>
<gene>
    <name evidence="9" type="ORF">Acr_24g0017160</name>
</gene>
<protein>
    <recommendedName>
        <fullName evidence="1">protein-disulfide reductase</fullName>
        <ecNumber evidence="1">1.8.1.8</ecNumber>
    </recommendedName>
</protein>
<organism evidence="9 10">
    <name type="scientific">Actinidia rufa</name>
    <dbReference type="NCBI Taxonomy" id="165716"/>
    <lineage>
        <taxon>Eukaryota</taxon>
        <taxon>Viridiplantae</taxon>
        <taxon>Streptophyta</taxon>
        <taxon>Embryophyta</taxon>
        <taxon>Tracheophyta</taxon>
        <taxon>Spermatophyta</taxon>
        <taxon>Magnoliopsida</taxon>
        <taxon>eudicotyledons</taxon>
        <taxon>Gunneridae</taxon>
        <taxon>Pentapetalae</taxon>
        <taxon>asterids</taxon>
        <taxon>Ericales</taxon>
        <taxon>Actinidiaceae</taxon>
        <taxon>Actinidia</taxon>
    </lineage>
</organism>
<dbReference type="InterPro" id="IPR013766">
    <property type="entry name" value="Thioredoxin_domain"/>
</dbReference>
<keyword evidence="4" id="KW-0520">NAD</keyword>
<evidence type="ECO:0000259" key="8">
    <source>
        <dbReference type="PROSITE" id="PS51352"/>
    </source>
</evidence>
<dbReference type="InterPro" id="IPR052259">
    <property type="entry name" value="Nucleoredoxin-like"/>
</dbReference>
<evidence type="ECO:0000313" key="10">
    <source>
        <dbReference type="Proteomes" id="UP000585474"/>
    </source>
</evidence>
<dbReference type="EC" id="1.8.1.8" evidence="1"/>
<comment type="caution">
    <text evidence="9">The sequence shown here is derived from an EMBL/GenBank/DDBJ whole genome shotgun (WGS) entry which is preliminary data.</text>
</comment>
<dbReference type="Pfam" id="PF13905">
    <property type="entry name" value="Thioredoxin_8"/>
    <property type="match status" value="1"/>
</dbReference>
<comment type="similarity">
    <text evidence="5">Belongs to the nucleoredoxin family.</text>
</comment>
<evidence type="ECO:0000256" key="4">
    <source>
        <dbReference type="ARBA" id="ARBA00023027"/>
    </source>
</evidence>
<keyword evidence="2" id="KW-0677">Repeat</keyword>
<keyword evidence="9" id="KW-0808">Transferase</keyword>
<evidence type="ECO:0000313" key="9">
    <source>
        <dbReference type="EMBL" id="GFZ15526.1"/>
    </source>
</evidence>
<dbReference type="Proteomes" id="UP000585474">
    <property type="component" value="Unassembled WGS sequence"/>
</dbReference>
<dbReference type="Pfam" id="PF03107">
    <property type="entry name" value="C1_2"/>
    <property type="match status" value="1"/>
</dbReference>
<dbReference type="SUPFAM" id="SSF52833">
    <property type="entry name" value="Thioredoxin-like"/>
    <property type="match status" value="1"/>
</dbReference>
<reference evidence="9 10" key="1">
    <citation type="submission" date="2019-07" db="EMBL/GenBank/DDBJ databases">
        <title>De Novo Assembly of kiwifruit Actinidia rufa.</title>
        <authorList>
            <person name="Sugita-Konishi S."/>
            <person name="Sato K."/>
            <person name="Mori E."/>
            <person name="Abe Y."/>
            <person name="Kisaki G."/>
            <person name="Hamano K."/>
            <person name="Suezawa K."/>
            <person name="Otani M."/>
            <person name="Fukuda T."/>
            <person name="Manabe T."/>
            <person name="Gomi K."/>
            <person name="Tabuchi M."/>
            <person name="Akimitsu K."/>
            <person name="Kataoka I."/>
        </authorList>
    </citation>
    <scope>NUCLEOTIDE SEQUENCE [LARGE SCALE GENOMIC DNA]</scope>
    <source>
        <strain evidence="10">cv. Fuchu</strain>
    </source>
</reference>
<evidence type="ECO:0000256" key="1">
    <source>
        <dbReference type="ARBA" id="ARBA00012612"/>
    </source>
</evidence>
<dbReference type="EMBL" id="BJWL01000024">
    <property type="protein sequence ID" value="GFZ15526.1"/>
    <property type="molecule type" value="Genomic_DNA"/>
</dbReference>
<name>A0A7J0GXL8_9ERIC</name>
<dbReference type="InterPro" id="IPR012336">
    <property type="entry name" value="Thioredoxin-like_fold"/>
</dbReference>
<dbReference type="GO" id="GO:0047134">
    <property type="term" value="F:protein-disulfide reductase [NAD(P)H] activity"/>
    <property type="evidence" value="ECO:0007669"/>
    <property type="project" value="UniProtKB-EC"/>
</dbReference>
<dbReference type="PANTHER" id="PTHR13871:SF81">
    <property type="entry name" value="NUCLEOREDOXIN 3-RELATED"/>
    <property type="match status" value="1"/>
</dbReference>
<proteinExistence type="inferred from homology"/>
<keyword evidence="9" id="KW-0418">Kinase</keyword>
<comment type="catalytic activity">
    <reaction evidence="6">
        <text>[protein]-dithiol + NAD(+) = [protein]-disulfide + NADH + H(+)</text>
        <dbReference type="Rhea" id="RHEA:18749"/>
        <dbReference type="Rhea" id="RHEA-COMP:10593"/>
        <dbReference type="Rhea" id="RHEA-COMP:10594"/>
        <dbReference type="ChEBI" id="CHEBI:15378"/>
        <dbReference type="ChEBI" id="CHEBI:29950"/>
        <dbReference type="ChEBI" id="CHEBI:50058"/>
        <dbReference type="ChEBI" id="CHEBI:57540"/>
        <dbReference type="ChEBI" id="CHEBI:57945"/>
        <dbReference type="EC" id="1.8.1.8"/>
    </reaction>
</comment>
<keyword evidence="10" id="KW-1185">Reference proteome</keyword>
<dbReference type="InterPro" id="IPR036249">
    <property type="entry name" value="Thioredoxin-like_sf"/>
</dbReference>
<keyword evidence="3" id="KW-0560">Oxidoreductase</keyword>